<gene>
    <name evidence="4" type="primary">LOC105265014</name>
</gene>
<dbReference type="InterPro" id="IPR040233">
    <property type="entry name" value="CCD97-like_C"/>
</dbReference>
<feature type="compositionally biased region" description="Basic and acidic residues" evidence="1">
    <location>
        <begin position="336"/>
        <end position="355"/>
    </location>
</feature>
<dbReference type="Proteomes" id="UP000694866">
    <property type="component" value="Unplaced"/>
</dbReference>
<evidence type="ECO:0000313" key="3">
    <source>
        <dbReference type="Proteomes" id="UP000694866"/>
    </source>
</evidence>
<dbReference type="RefSeq" id="XP_011300584.1">
    <property type="nucleotide sequence ID" value="XM_011302282.1"/>
</dbReference>
<feature type="compositionally biased region" description="Basic and acidic residues" evidence="1">
    <location>
        <begin position="241"/>
        <end position="255"/>
    </location>
</feature>
<dbReference type="OrthoDB" id="333176at2759"/>
<proteinExistence type="predicted"/>
<dbReference type="GeneID" id="105265014"/>
<feature type="compositionally biased region" description="Acidic residues" evidence="1">
    <location>
        <begin position="205"/>
        <end position="221"/>
    </location>
</feature>
<feature type="region of interest" description="Disordered" evidence="1">
    <location>
        <begin position="204"/>
        <end position="260"/>
    </location>
</feature>
<feature type="region of interest" description="Disordered" evidence="1">
    <location>
        <begin position="1"/>
        <end position="30"/>
    </location>
</feature>
<feature type="domain" description="CCD97-like C-terminal" evidence="2">
    <location>
        <begin position="128"/>
        <end position="314"/>
    </location>
</feature>
<feature type="compositionally biased region" description="Polar residues" evidence="1">
    <location>
        <begin position="9"/>
        <end position="30"/>
    </location>
</feature>
<sequence length="355" mass="41693">MRTNDCPETITTSSGGKSVENISNDDNSLELTKNPIEDEILDTVANSPAIFKSQLQGDAELSLNEKRKIAEELLRRNHHQFLSRFGKNLRPHLLDYFTEKSNDYETNYHVGKLRRYLNTETRKIDRKNRRYEALKEMLKKGEYFSETAMMKRNPLLYEHLIGRFLTEEQKRVRDNLDTKNITFVNLLLESIEREGLRELKRAQEEAEEEVIEENDSDEEDLENRGNNWGEIAPGGEGSYEGEGRDRRRLESRVPEQVDTQEQMILRQEFVSQMYESFLEGRDTDFDYSTIDDNESYDNVDLREQDEEERYFDAESPEITTSSPKNPQDEESEDELDKYMRSLKGQESEETATEKC</sequence>
<name>A0A9R1TXV4_9HYME</name>
<reference evidence="4" key="1">
    <citation type="submission" date="2025-08" db="UniProtKB">
        <authorList>
            <consortium name="RefSeq"/>
        </authorList>
    </citation>
    <scope>IDENTIFICATION</scope>
    <source>
        <strain evidence="4">USDA-PBARC FA_bdor</strain>
        <tissue evidence="4">Whole organism</tissue>
    </source>
</reference>
<accession>A0A9R1TXV4</accession>
<evidence type="ECO:0000259" key="2">
    <source>
        <dbReference type="Pfam" id="PF09747"/>
    </source>
</evidence>
<protein>
    <submittedName>
        <fullName evidence="4">Coiled-coil domain-containing protein 97</fullName>
    </submittedName>
</protein>
<dbReference type="Pfam" id="PF09747">
    <property type="entry name" value="CCD97-like_C"/>
    <property type="match status" value="1"/>
</dbReference>
<feature type="region of interest" description="Disordered" evidence="1">
    <location>
        <begin position="284"/>
        <end position="355"/>
    </location>
</feature>
<evidence type="ECO:0000256" key="1">
    <source>
        <dbReference type="SAM" id="MobiDB-lite"/>
    </source>
</evidence>
<dbReference type="AlphaFoldDB" id="A0A9R1TXV4"/>
<evidence type="ECO:0000313" key="4">
    <source>
        <dbReference type="RefSeq" id="XP_011300584.1"/>
    </source>
</evidence>
<feature type="compositionally biased region" description="Acidic residues" evidence="1">
    <location>
        <begin position="289"/>
        <end position="309"/>
    </location>
</feature>
<dbReference type="InterPro" id="IPR018613">
    <property type="entry name" value="Ccdc97-like"/>
</dbReference>
<dbReference type="PANTHER" id="PTHR31840:SF1">
    <property type="entry name" value="COILED-COIL DOMAIN-CONTAINING PROTEIN 97"/>
    <property type="match status" value="1"/>
</dbReference>
<dbReference type="PANTHER" id="PTHR31840">
    <property type="entry name" value="COILED-COIL DOMAIN-CONTAINING PROTEIN 97"/>
    <property type="match status" value="1"/>
</dbReference>
<dbReference type="KEGG" id="fas:105265014"/>
<keyword evidence="3" id="KW-1185">Reference proteome</keyword>
<organism evidence="3 4">
    <name type="scientific">Fopius arisanus</name>
    <dbReference type="NCBI Taxonomy" id="64838"/>
    <lineage>
        <taxon>Eukaryota</taxon>
        <taxon>Metazoa</taxon>
        <taxon>Ecdysozoa</taxon>
        <taxon>Arthropoda</taxon>
        <taxon>Hexapoda</taxon>
        <taxon>Insecta</taxon>
        <taxon>Pterygota</taxon>
        <taxon>Neoptera</taxon>
        <taxon>Endopterygota</taxon>
        <taxon>Hymenoptera</taxon>
        <taxon>Apocrita</taxon>
        <taxon>Ichneumonoidea</taxon>
        <taxon>Braconidae</taxon>
        <taxon>Opiinae</taxon>
        <taxon>Fopius</taxon>
    </lineage>
</organism>